<dbReference type="PANTHER" id="PTHR43610">
    <property type="entry name" value="BLL6696 PROTEIN"/>
    <property type="match status" value="1"/>
</dbReference>
<reference evidence="4" key="1">
    <citation type="journal article" date="2019" name="Int. J. Syst. Evol. Microbiol.">
        <title>The Global Catalogue of Microorganisms (GCM) 10K type strain sequencing project: providing services to taxonomists for standard genome sequencing and annotation.</title>
        <authorList>
            <consortium name="The Broad Institute Genomics Platform"/>
            <consortium name="The Broad Institute Genome Sequencing Center for Infectious Disease"/>
            <person name="Wu L."/>
            <person name="Ma J."/>
        </authorList>
    </citation>
    <scope>NUCLEOTIDE SEQUENCE [LARGE SCALE GENOMIC DNA]</scope>
    <source>
        <strain evidence="4">JCM 15933</strain>
    </source>
</reference>
<gene>
    <name evidence="3" type="ORF">GCM10009827_055120</name>
</gene>
<proteinExistence type="predicted"/>
<feature type="region of interest" description="Disordered" evidence="1">
    <location>
        <begin position="212"/>
        <end position="232"/>
    </location>
</feature>
<dbReference type="Gene3D" id="3.40.630.30">
    <property type="match status" value="1"/>
</dbReference>
<organism evidence="3 4">
    <name type="scientific">Dactylosporangium maewongense</name>
    <dbReference type="NCBI Taxonomy" id="634393"/>
    <lineage>
        <taxon>Bacteria</taxon>
        <taxon>Bacillati</taxon>
        <taxon>Actinomycetota</taxon>
        <taxon>Actinomycetes</taxon>
        <taxon>Micromonosporales</taxon>
        <taxon>Micromonosporaceae</taxon>
        <taxon>Dactylosporangium</taxon>
    </lineage>
</organism>
<dbReference type="RefSeq" id="WP_344505032.1">
    <property type="nucleotide sequence ID" value="NZ_BAAAQD010000011.1"/>
</dbReference>
<accession>A0ABP4LS87</accession>
<dbReference type="Pfam" id="PF13302">
    <property type="entry name" value="Acetyltransf_3"/>
    <property type="match status" value="1"/>
</dbReference>
<evidence type="ECO:0000313" key="3">
    <source>
        <dbReference type="EMBL" id="GAA1530491.1"/>
    </source>
</evidence>
<dbReference type="Proteomes" id="UP001501470">
    <property type="component" value="Unassembled WGS sequence"/>
</dbReference>
<dbReference type="PANTHER" id="PTHR43610:SF1">
    <property type="entry name" value="N-ACETYLTRANSFERASE DOMAIN-CONTAINING PROTEIN"/>
    <property type="match status" value="1"/>
</dbReference>
<dbReference type="InterPro" id="IPR000182">
    <property type="entry name" value="GNAT_dom"/>
</dbReference>
<evidence type="ECO:0000313" key="4">
    <source>
        <dbReference type="Proteomes" id="UP001501470"/>
    </source>
</evidence>
<name>A0ABP4LS87_9ACTN</name>
<evidence type="ECO:0000259" key="2">
    <source>
        <dbReference type="Pfam" id="PF13302"/>
    </source>
</evidence>
<keyword evidence="4" id="KW-1185">Reference proteome</keyword>
<feature type="domain" description="N-acetyltransferase" evidence="2">
    <location>
        <begin position="17"/>
        <end position="166"/>
    </location>
</feature>
<sequence length="232" mass="25180">MIDQGLWYAMPELVGSRVRLEPLRVEHAEGYLRAAGSPEEAAEIFRWQSPAGGALARPVTVQDARQHIMAALAGRARGERLPYAQVDAVTEEVAGTTSFADPDPGLRSVTIGYTWLGQRWWGTGANVEAKLLMLAFAFDTLEAVRVGLVTDVRNVRAQRAIERLGAAREGVLRKHRRRADGSWRDTVVYSIVDDDWPGVRDGLRERLARAVSGGQVGRTGPGPDSAAGAGVQ</sequence>
<dbReference type="SUPFAM" id="SSF55729">
    <property type="entry name" value="Acyl-CoA N-acyltransferases (Nat)"/>
    <property type="match status" value="1"/>
</dbReference>
<protein>
    <submittedName>
        <fullName evidence="3">GNAT family protein</fullName>
    </submittedName>
</protein>
<comment type="caution">
    <text evidence="3">The sequence shown here is derived from an EMBL/GenBank/DDBJ whole genome shotgun (WGS) entry which is preliminary data.</text>
</comment>
<evidence type="ECO:0000256" key="1">
    <source>
        <dbReference type="SAM" id="MobiDB-lite"/>
    </source>
</evidence>
<dbReference type="EMBL" id="BAAAQD010000011">
    <property type="protein sequence ID" value="GAA1530491.1"/>
    <property type="molecule type" value="Genomic_DNA"/>
</dbReference>
<dbReference type="InterPro" id="IPR016181">
    <property type="entry name" value="Acyl_CoA_acyltransferase"/>
</dbReference>